<dbReference type="RefSeq" id="WP_320003181.1">
    <property type="nucleotide sequence ID" value="NZ_JAUHJS010000002.1"/>
</dbReference>
<keyword evidence="8" id="KW-0472">Membrane</keyword>
<proteinExistence type="inferred from homology"/>
<keyword evidence="8" id="KW-0812">Transmembrane</keyword>
<dbReference type="PROSITE" id="PS50293">
    <property type="entry name" value="TPR_REGION"/>
    <property type="match status" value="1"/>
</dbReference>
<keyword evidence="12" id="KW-1185">Reference proteome</keyword>
<feature type="repeat" description="TPR" evidence="6">
    <location>
        <begin position="37"/>
        <end position="70"/>
    </location>
</feature>
<keyword evidence="7" id="KW-0175">Coiled coil</keyword>
<comment type="similarity">
    <text evidence="5">Belongs to the Rap family.</text>
</comment>
<evidence type="ECO:0000256" key="8">
    <source>
        <dbReference type="SAM" id="Phobius"/>
    </source>
</evidence>
<keyword evidence="8" id="KW-1133">Transmembrane helix</keyword>
<keyword evidence="9" id="KW-0732">Signal</keyword>
<evidence type="ECO:0000256" key="7">
    <source>
        <dbReference type="SAM" id="Coils"/>
    </source>
</evidence>
<feature type="repeat" description="TPR" evidence="6">
    <location>
        <begin position="157"/>
        <end position="190"/>
    </location>
</feature>
<dbReference type="InterPro" id="IPR001932">
    <property type="entry name" value="PPM-type_phosphatase-like_dom"/>
</dbReference>
<dbReference type="SMART" id="SM00331">
    <property type="entry name" value="PP2C_SIG"/>
    <property type="match status" value="1"/>
</dbReference>
<keyword evidence="2" id="KW-0963">Cytoplasm</keyword>
<sequence>MSKQILYSVFLICFFLKTSDLVAQESEADTSIQNQRALTWQQLGEYYFTKSKKDSAIQYLNQAIESYEQLGEASRKANAQYTLALIYLNADDYARALSLAQLSYEYYRQSEEVANQASVASLLCDIYKYLGRNDLAIEYCIEALRLWDELPHDTERVYVLNSIGTIYFNLNTYDKALNYFEEALALARKNKEAQGIATSLSNMGDVALKTGDSEKALAYFYQAFRLDSARQDQWGLSYSNYNMGKVYFGLGRGDKAEEYLNKALLLAQSKENYALQAKILTEIGNLRSSEENYIEAIRYYKNSLTIASRLNAIHLLKNIYQQLAKFYDRLGDSDNSLVYFKLYMLQSEKLYEQENARKISETEALYNLEKKEKEIELLKKENEIQELRANEQELTNIGLLSGLLMVIVLVFVLYFAYRVKIKTNSILKQQKEAISMQKEEIASQHDDIALKNKVLTEQNKLITDSIKYAQRIQQSLLPDTRSFKEVLPASFIFFKPKDIVSGDFYWFSEQDGKIILAVIDCTGHGVPGAFMTVLANSLLDQIVNESHITAPDMILSLLDHKIQHHLHQQDSDVVETDGLDIALVVFNKRSMVLSYAGAKIPLYHSHREQIQVVPPNRFSVGARSKSEREFHSHHIKMRPGDFFYLATDGFQDQFGGSQEKKFMKTKFRQLLQHILPMGVEDQYGELGKSFYHWKGNQAQTDDVLVIGVKIN</sequence>
<dbReference type="Pfam" id="PF13181">
    <property type="entry name" value="TPR_8"/>
    <property type="match status" value="1"/>
</dbReference>
<keyword evidence="4 6" id="KW-0802">TPR repeat</keyword>
<organism evidence="11 12">
    <name type="scientific">Shiella aurantiaca</name>
    <dbReference type="NCBI Taxonomy" id="3058365"/>
    <lineage>
        <taxon>Bacteria</taxon>
        <taxon>Pseudomonadati</taxon>
        <taxon>Bacteroidota</taxon>
        <taxon>Cytophagia</taxon>
        <taxon>Cytophagales</taxon>
        <taxon>Shiellaceae</taxon>
        <taxon>Shiella</taxon>
    </lineage>
</organism>
<dbReference type="PROSITE" id="PS50005">
    <property type="entry name" value="TPR"/>
    <property type="match status" value="4"/>
</dbReference>
<evidence type="ECO:0000256" key="9">
    <source>
        <dbReference type="SAM" id="SignalP"/>
    </source>
</evidence>
<dbReference type="Gene3D" id="1.25.40.10">
    <property type="entry name" value="Tetratricopeptide repeat domain"/>
    <property type="match status" value="3"/>
</dbReference>
<evidence type="ECO:0000256" key="4">
    <source>
        <dbReference type="ARBA" id="ARBA00022803"/>
    </source>
</evidence>
<dbReference type="Pfam" id="PF13424">
    <property type="entry name" value="TPR_12"/>
    <property type="match status" value="2"/>
</dbReference>
<protein>
    <submittedName>
        <fullName evidence="11">Tetratricopeptide repeat protein</fullName>
    </submittedName>
</protein>
<dbReference type="Pfam" id="PF07228">
    <property type="entry name" value="SpoIIE"/>
    <property type="match status" value="1"/>
</dbReference>
<feature type="transmembrane region" description="Helical" evidence="8">
    <location>
        <begin position="397"/>
        <end position="417"/>
    </location>
</feature>
<comment type="caution">
    <text evidence="11">The sequence shown here is derived from an EMBL/GenBank/DDBJ whole genome shotgun (WGS) entry which is preliminary data.</text>
</comment>
<evidence type="ECO:0000256" key="2">
    <source>
        <dbReference type="ARBA" id="ARBA00022490"/>
    </source>
</evidence>
<evidence type="ECO:0000259" key="10">
    <source>
        <dbReference type="SMART" id="SM00331"/>
    </source>
</evidence>
<dbReference type="SMART" id="SM00028">
    <property type="entry name" value="TPR"/>
    <property type="match status" value="7"/>
</dbReference>
<feature type="coiled-coil region" evidence="7">
    <location>
        <begin position="361"/>
        <end position="397"/>
    </location>
</feature>
<gene>
    <name evidence="11" type="ORF">QWY31_04020</name>
</gene>
<feature type="signal peptide" evidence="9">
    <location>
        <begin position="1"/>
        <end position="23"/>
    </location>
</feature>
<dbReference type="EMBL" id="JAUHJS010000002">
    <property type="protein sequence ID" value="MDN4164654.1"/>
    <property type="molecule type" value="Genomic_DNA"/>
</dbReference>
<evidence type="ECO:0000256" key="5">
    <source>
        <dbReference type="ARBA" id="ARBA00038253"/>
    </source>
</evidence>
<accession>A0ABT8F306</accession>
<feature type="chain" id="PRO_5045880656" evidence="9">
    <location>
        <begin position="24"/>
        <end position="711"/>
    </location>
</feature>
<dbReference type="SUPFAM" id="SSF48452">
    <property type="entry name" value="TPR-like"/>
    <property type="match status" value="2"/>
</dbReference>
<comment type="subcellular location">
    <subcellularLocation>
        <location evidence="1">Cytoplasm</location>
    </subcellularLocation>
</comment>
<feature type="domain" description="PPM-type phosphatase" evidence="10">
    <location>
        <begin position="483"/>
        <end position="710"/>
    </location>
</feature>
<reference evidence="11" key="1">
    <citation type="submission" date="2023-06" db="EMBL/GenBank/DDBJ databases">
        <title>Cytophagales bacterium Strain LB-30, isolated from soil.</title>
        <authorList>
            <person name="Liu B."/>
        </authorList>
    </citation>
    <scope>NUCLEOTIDE SEQUENCE</scope>
    <source>
        <strain evidence="11">LB-30</strain>
    </source>
</reference>
<dbReference type="InterPro" id="IPR019734">
    <property type="entry name" value="TPR_rpt"/>
</dbReference>
<evidence type="ECO:0000256" key="6">
    <source>
        <dbReference type="PROSITE-ProRule" id="PRU00339"/>
    </source>
</evidence>
<keyword evidence="3" id="KW-0677">Repeat</keyword>
<dbReference type="Gene3D" id="3.60.40.10">
    <property type="entry name" value="PPM-type phosphatase domain"/>
    <property type="match status" value="1"/>
</dbReference>
<dbReference type="InterPro" id="IPR051476">
    <property type="entry name" value="Bac_ResReg_Asp_Phosphatase"/>
</dbReference>
<dbReference type="InterPro" id="IPR036457">
    <property type="entry name" value="PPM-type-like_dom_sf"/>
</dbReference>
<evidence type="ECO:0000256" key="1">
    <source>
        <dbReference type="ARBA" id="ARBA00004496"/>
    </source>
</evidence>
<evidence type="ECO:0000313" key="11">
    <source>
        <dbReference type="EMBL" id="MDN4164654.1"/>
    </source>
</evidence>
<dbReference type="PANTHER" id="PTHR46630:SF1">
    <property type="entry name" value="TETRATRICOPEPTIDE REPEAT PROTEIN 29"/>
    <property type="match status" value="1"/>
</dbReference>
<evidence type="ECO:0000313" key="12">
    <source>
        <dbReference type="Proteomes" id="UP001168552"/>
    </source>
</evidence>
<feature type="repeat" description="TPR" evidence="6">
    <location>
        <begin position="197"/>
        <end position="230"/>
    </location>
</feature>
<evidence type="ECO:0000256" key="3">
    <source>
        <dbReference type="ARBA" id="ARBA00022737"/>
    </source>
</evidence>
<name>A0ABT8F306_9BACT</name>
<dbReference type="Proteomes" id="UP001168552">
    <property type="component" value="Unassembled WGS sequence"/>
</dbReference>
<dbReference type="InterPro" id="IPR011990">
    <property type="entry name" value="TPR-like_helical_dom_sf"/>
</dbReference>
<dbReference type="PANTHER" id="PTHR46630">
    <property type="entry name" value="TETRATRICOPEPTIDE REPEAT PROTEIN 29"/>
    <property type="match status" value="1"/>
</dbReference>
<feature type="repeat" description="TPR" evidence="6">
    <location>
        <begin position="237"/>
        <end position="270"/>
    </location>
</feature>